<dbReference type="SUPFAM" id="SSF46955">
    <property type="entry name" value="Putative DNA-binding domain"/>
    <property type="match status" value="1"/>
</dbReference>
<dbReference type="GO" id="GO:0006355">
    <property type="term" value="P:regulation of DNA-templated transcription"/>
    <property type="evidence" value="ECO:0007669"/>
    <property type="project" value="InterPro"/>
</dbReference>
<accession>A0A846MLI4</accession>
<keyword evidence="2 8" id="KW-0132">Cell division</keyword>
<evidence type="ECO:0000256" key="7">
    <source>
        <dbReference type="ARBA" id="ARBA00023306"/>
    </source>
</evidence>
<keyword evidence="4 8" id="KW-0749">Sporulation</keyword>
<evidence type="ECO:0000256" key="3">
    <source>
        <dbReference type="ARBA" id="ARBA00022829"/>
    </source>
</evidence>
<evidence type="ECO:0000256" key="1">
    <source>
        <dbReference type="ARBA" id="ARBA00022490"/>
    </source>
</evidence>
<dbReference type="EMBL" id="JAASRS010000001">
    <property type="protein sequence ID" value="NIK16463.1"/>
    <property type="molecule type" value="Genomic_DNA"/>
</dbReference>
<dbReference type="GO" id="GO:0008356">
    <property type="term" value="P:asymmetric cell division"/>
    <property type="evidence" value="ECO:0007669"/>
    <property type="project" value="UniProtKB-UniRule"/>
</dbReference>
<keyword evidence="3 8" id="KW-0159">Chromosome partition</keyword>
<dbReference type="InterPro" id="IPR023522">
    <property type="entry name" value="Chrosome_anchoring_RacA"/>
</dbReference>
<feature type="DNA-binding region" description="H-T-H motif" evidence="8">
    <location>
        <begin position="5"/>
        <end position="25"/>
    </location>
</feature>
<dbReference type="CDD" id="cd04762">
    <property type="entry name" value="HTH_MerR-trunc"/>
    <property type="match status" value="1"/>
</dbReference>
<dbReference type="InterPro" id="IPR000551">
    <property type="entry name" value="MerR-type_HTH_dom"/>
</dbReference>
<keyword evidence="7 8" id="KW-0131">Cell cycle</keyword>
<gene>
    <name evidence="8" type="primary">racA</name>
    <name evidence="11" type="ORF">BDD39_002973</name>
</gene>
<evidence type="ECO:0000256" key="6">
    <source>
        <dbReference type="ARBA" id="ARBA00023125"/>
    </source>
</evidence>
<name>A0A846MLI4_9BACL</name>
<feature type="domain" description="HTH merR-type" evidence="10">
    <location>
        <begin position="5"/>
        <end position="52"/>
    </location>
</feature>
<protein>
    <recommendedName>
        <fullName evidence="8">Chromosome-anchoring protein RacA</fullName>
    </recommendedName>
</protein>
<evidence type="ECO:0000256" key="8">
    <source>
        <dbReference type="HAMAP-Rule" id="MF_01170"/>
    </source>
</evidence>
<dbReference type="Pfam" id="PF13411">
    <property type="entry name" value="MerR_1"/>
    <property type="match status" value="1"/>
</dbReference>
<dbReference type="GO" id="GO:0007059">
    <property type="term" value="P:chromosome segregation"/>
    <property type="evidence" value="ECO:0007669"/>
    <property type="project" value="UniProtKB-UniRule"/>
</dbReference>
<evidence type="ECO:0000313" key="12">
    <source>
        <dbReference type="Proteomes" id="UP000532769"/>
    </source>
</evidence>
<dbReference type="GO" id="GO:0003690">
    <property type="term" value="F:double-stranded DNA binding"/>
    <property type="evidence" value="ECO:0007669"/>
    <property type="project" value="UniProtKB-UniRule"/>
</dbReference>
<comment type="function">
    <text evidence="8">Required for the formation of axial filaments and for anchoring the origin regions at the cell poles in sporulating cells, thus ensuring proper chromosome segregation in the prespore. Binds in a dispersed manner throughout the chromosome but preferentially to sites clustered in the origin portion of the chromosome, causing condensation of the chromosome and its remodeling into an elongated, anchored structure.</text>
</comment>
<dbReference type="GO" id="GO:0030435">
    <property type="term" value="P:sporulation resulting in formation of a cellular spore"/>
    <property type="evidence" value="ECO:0007669"/>
    <property type="project" value="UniProtKB-UniRule"/>
</dbReference>
<proteinExistence type="inferred from homology"/>
<keyword evidence="5 8" id="KW-0175">Coiled coil</keyword>
<comment type="caution">
    <text evidence="11">The sequence shown here is derived from an EMBL/GenBank/DDBJ whole genome shotgun (WGS) entry which is preliminary data.</text>
</comment>
<evidence type="ECO:0000256" key="2">
    <source>
        <dbReference type="ARBA" id="ARBA00022618"/>
    </source>
</evidence>
<evidence type="ECO:0000313" key="11">
    <source>
        <dbReference type="EMBL" id="NIK16463.1"/>
    </source>
</evidence>
<dbReference type="InterPro" id="IPR009061">
    <property type="entry name" value="DNA-bd_dom_put_sf"/>
</dbReference>
<evidence type="ECO:0000256" key="4">
    <source>
        <dbReference type="ARBA" id="ARBA00022969"/>
    </source>
</evidence>
<evidence type="ECO:0000256" key="5">
    <source>
        <dbReference type="ARBA" id="ARBA00023054"/>
    </source>
</evidence>
<dbReference type="GO" id="GO:0005737">
    <property type="term" value="C:cytoplasm"/>
    <property type="evidence" value="ECO:0007669"/>
    <property type="project" value="UniProtKB-SubCell"/>
</dbReference>
<reference evidence="11 12" key="1">
    <citation type="submission" date="2020-03" db="EMBL/GenBank/DDBJ databases">
        <title>Genomic Encyclopedia of Archaeal and Bacterial Type Strains, Phase II (KMG-II): from individual species to whole genera.</title>
        <authorList>
            <person name="Goeker M."/>
        </authorList>
    </citation>
    <scope>NUCLEOTIDE SEQUENCE [LARGE SCALE GENOMIC DNA]</scope>
    <source>
        <strain evidence="11 12">DSM 4749</strain>
    </source>
</reference>
<dbReference type="HAMAP" id="MF_01170">
    <property type="entry name" value="RacA"/>
    <property type="match status" value="1"/>
</dbReference>
<evidence type="ECO:0000256" key="9">
    <source>
        <dbReference type="SAM" id="MobiDB-lite"/>
    </source>
</evidence>
<evidence type="ECO:0000259" key="10">
    <source>
        <dbReference type="Pfam" id="PF13411"/>
    </source>
</evidence>
<sequence>MELKTSSVAERLGVSPKTIQRWAKKYNVPCRKNEFGHYVFDAEAIALLEQIKFEQSATVEPYTRREQKEKPQDTFSADALFQTYVEPQLEQFTSRLQQIEHKLDQKADEVVSVQLLQHRQELEELASYLRALEQRIDHLEEKMNKSQQASTEEKGKQKPKRRGLRHIMGLFV</sequence>
<dbReference type="Gene3D" id="1.10.1660.10">
    <property type="match status" value="1"/>
</dbReference>
<keyword evidence="12" id="KW-1185">Reference proteome</keyword>
<comment type="similarity">
    <text evidence="8">Belongs to the RacA family.</text>
</comment>
<feature type="region of interest" description="Disordered" evidence="9">
    <location>
        <begin position="139"/>
        <end position="162"/>
    </location>
</feature>
<keyword evidence="6 8" id="KW-0238">DNA-binding</keyword>
<dbReference type="Proteomes" id="UP000532769">
    <property type="component" value="Unassembled WGS sequence"/>
</dbReference>
<keyword evidence="1 8" id="KW-0963">Cytoplasm</keyword>
<dbReference type="AlphaFoldDB" id="A0A846MLI4"/>
<comment type="subcellular location">
    <subcellularLocation>
        <location evidence="8">Cytoplasm</location>
    </subcellularLocation>
    <text evidence="8">Localizes to cell poles and nucleoid.</text>
</comment>
<organism evidence="11 12">
    <name type="scientific">Saccharococcus thermophilus</name>
    <dbReference type="NCBI Taxonomy" id="29396"/>
    <lineage>
        <taxon>Bacteria</taxon>
        <taxon>Bacillati</taxon>
        <taxon>Bacillota</taxon>
        <taxon>Bacilli</taxon>
        <taxon>Bacillales</taxon>
        <taxon>Anoxybacillaceae</taxon>
        <taxon>Saccharococcus</taxon>
    </lineage>
</organism>
<dbReference type="RefSeq" id="WP_166911970.1">
    <property type="nucleotide sequence ID" value="NZ_JAASRS010000001.1"/>
</dbReference>
<dbReference type="GO" id="GO:0030261">
    <property type="term" value="P:chromosome condensation"/>
    <property type="evidence" value="ECO:0007669"/>
    <property type="project" value="UniProtKB-UniRule"/>
</dbReference>